<keyword evidence="6 15" id="KW-0378">Hydrolase</keyword>
<dbReference type="InterPro" id="IPR018221">
    <property type="entry name" value="Glyco_hydro_9_His_AS"/>
</dbReference>
<comment type="catalytic activity">
    <reaction evidence="1 17">
        <text>Endohydrolysis of (1-&gt;4)-beta-D-glucosidic linkages in cellulose, lichenin and cereal beta-D-glucans.</text>
        <dbReference type="EC" id="3.2.1.4"/>
    </reaction>
</comment>
<feature type="region of interest" description="Disordered" evidence="18">
    <location>
        <begin position="16"/>
        <end position="37"/>
    </location>
</feature>
<evidence type="ECO:0000256" key="1">
    <source>
        <dbReference type="ARBA" id="ARBA00000966"/>
    </source>
</evidence>
<feature type="transmembrane region" description="Helical" evidence="19">
    <location>
        <begin position="616"/>
        <end position="635"/>
    </location>
</feature>
<sequence>MSMYGRDPWGGSLEINAADSATDDDRSRNLNDLDRASLSRPLDETQQSWLLGPAEQKKKKYVDLGCIIVSRKIFVWTVGSIVAAALLGGLITVIVEAVPRHRHNHTPADNYTLALHKALMFFNAQKSGKLPKHNNVSWRGSSCLSDGKGKQGSFYKDLVGGYYDAGDAIKFHFPASFAMTMLSWSVIEYSAKYEAAGELDHVKEIIKWGADYFLKTFNSSSDTINTMVAQVGTGDTSGGSTTPNDHYCWMRPEDIDYERLVTECSHCSDLAAEMAAALASASIVFKDNKAYSQKLVHGARTLFQFARDQRGRYSERGSEAAIFYNSTSYWDEFVWGGAWLYYATGNSSYLQLATNPGIAKHAGAFWGGPDYGVLSWDNKLAGTQLLLSRLRLFLSPGYPYEEILRTFHNQTSIIMCSYLPIFTKFNRTRGGLIELNHGRPQPLQYVVNAAFLATLYSDYLEAADTPGWYCGPNFYSTDVLRDFAKTQIDYILGKNPRKMSYIVGFGNHYPKHLHHRGASIPKNKVRYNCKGGWKWRDTTKPNPNSLVGAMVAGPDRHDGFRDVRTNYNYTEPTIAGNAGLVAALVASSGDKTTGIDKNTIFSAGTMAEESKSLQYTPTWVIAAVCFVIVLASIFAERGLHKLGKFLRNTKQDALFEALQKLKEELMLLGFISLLLTVTQNTISRICIPPHLAITMLPCKRETESSNHEKIYNQALNNRRHLLSATNSAERCAREGKVPLVSVEALHQLHIFIFVLAIVHVIFCVSTMILGGARIRQWKTWEDSIRHPSKAFRDPAKHEHEHHFFHKFIKRHEKGYWRKSAVLSWLIAFCKQFYGSITKSDYVALRKGFITAHCPRVLNFDFHDYMMRTLQIDFKRIVTISWYLWLFIVMFLLMNVEGWHTFFWLSFLPVILLLLVGAKLEHIITSLGHRVAEMPVPVDEARVKPSDEHFWLEKPAIVLDLIQFILFQNSFEIAFFFWIWSTYGFRSCIMERVGYIVPRLIMGLVVQVLCSYSTLPLYALVSQMGTRFRKGMFGEDMEAAIEIWAGGAKGKRDPSENHGARMDKLATESSHSAAQEMVIIGGTELSSVTQAPVS</sequence>
<evidence type="ECO:0000256" key="9">
    <source>
        <dbReference type="ARBA" id="ARBA00023001"/>
    </source>
</evidence>
<feature type="transmembrane region" description="Helical" evidence="19">
    <location>
        <begin position="999"/>
        <end position="1020"/>
    </location>
</feature>
<dbReference type="GeneID" id="105127212"/>
<evidence type="ECO:0000256" key="12">
    <source>
        <dbReference type="ARBA" id="ARBA00023277"/>
    </source>
</evidence>
<dbReference type="PROSITE" id="PS00592">
    <property type="entry name" value="GH9_2"/>
    <property type="match status" value="1"/>
</dbReference>
<evidence type="ECO:0000256" key="4">
    <source>
        <dbReference type="ARBA" id="ARBA00007072"/>
    </source>
</evidence>
<dbReference type="RefSeq" id="XP_011026717.1">
    <property type="nucleotide sequence ID" value="XM_011028415.1"/>
</dbReference>
<evidence type="ECO:0000256" key="18">
    <source>
        <dbReference type="SAM" id="MobiDB-lite"/>
    </source>
</evidence>
<dbReference type="SUPFAM" id="SSF48208">
    <property type="entry name" value="Six-hairpin glycosidases"/>
    <property type="match status" value="1"/>
</dbReference>
<dbReference type="InterPro" id="IPR012341">
    <property type="entry name" value="6hp_glycosidase-like_sf"/>
</dbReference>
<evidence type="ECO:0000256" key="11">
    <source>
        <dbReference type="ARBA" id="ARBA00023265"/>
    </source>
</evidence>
<feature type="compositionally biased region" description="Basic and acidic residues" evidence="18">
    <location>
        <begin position="1049"/>
        <end position="1065"/>
    </location>
</feature>
<feature type="transmembrane region" description="Helical" evidence="19">
    <location>
        <begin position="748"/>
        <end position="769"/>
    </location>
</feature>
<evidence type="ECO:0000256" key="16">
    <source>
        <dbReference type="PROSITE-ProRule" id="PRU10060"/>
    </source>
</evidence>
<keyword evidence="11" id="KW-0568">Pathogenesis-related protein</keyword>
<feature type="transmembrane region" description="Helical" evidence="19">
    <location>
        <begin position="901"/>
        <end position="919"/>
    </location>
</feature>
<keyword evidence="13 15" id="KW-0326">Glycosidase</keyword>
<dbReference type="Pfam" id="PF03094">
    <property type="entry name" value="Mlo"/>
    <property type="match status" value="1"/>
</dbReference>
<dbReference type="Proteomes" id="UP000694918">
    <property type="component" value="Unplaced"/>
</dbReference>
<dbReference type="GO" id="GO:0008810">
    <property type="term" value="F:cellulase activity"/>
    <property type="evidence" value="ECO:0007669"/>
    <property type="project" value="UniProtKB-EC"/>
</dbReference>
<comment type="similarity">
    <text evidence="4 15 17">Belongs to the glycosyl hydrolase 9 (cellulase E) family.</text>
</comment>
<feature type="region of interest" description="Disordered" evidence="18">
    <location>
        <begin position="1047"/>
        <end position="1069"/>
    </location>
</feature>
<feature type="domain" description="Glycoside hydrolase family 9" evidence="20">
    <location>
        <begin position="111"/>
        <end position="584"/>
    </location>
</feature>
<keyword evidence="8 19" id="KW-1133">Transmembrane helix</keyword>
<evidence type="ECO:0000313" key="22">
    <source>
        <dbReference type="RefSeq" id="XP_011026717.1"/>
    </source>
</evidence>
<evidence type="ECO:0000256" key="5">
    <source>
        <dbReference type="ARBA" id="ARBA00022692"/>
    </source>
</evidence>
<evidence type="ECO:0000256" key="6">
    <source>
        <dbReference type="ARBA" id="ARBA00022801"/>
    </source>
</evidence>
<dbReference type="AlphaFoldDB" id="A0AAJ6UCJ5"/>
<keyword evidence="5 19" id="KW-0812">Transmembrane</keyword>
<dbReference type="PROSITE" id="PS00698">
    <property type="entry name" value="GH9_3"/>
    <property type="match status" value="1"/>
</dbReference>
<dbReference type="PANTHER" id="PTHR22298">
    <property type="entry name" value="ENDO-1,4-BETA-GLUCANASE"/>
    <property type="match status" value="1"/>
</dbReference>
<dbReference type="InterPro" id="IPR033126">
    <property type="entry name" value="Glyco_hydro_9_Asp/Glu_AS"/>
</dbReference>
<evidence type="ECO:0000256" key="2">
    <source>
        <dbReference type="ARBA" id="ARBA00004141"/>
    </source>
</evidence>
<dbReference type="GO" id="GO:0016020">
    <property type="term" value="C:membrane"/>
    <property type="evidence" value="ECO:0007669"/>
    <property type="project" value="UniProtKB-SubCell"/>
</dbReference>
<comment type="subcellular location">
    <subcellularLocation>
        <location evidence="2">Membrane</location>
        <topology evidence="2">Multi-pass membrane protein</topology>
    </subcellularLocation>
</comment>
<keyword evidence="10 19" id="KW-0472">Membrane</keyword>
<feature type="active site" evidence="16">
    <location>
        <position position="562"/>
    </location>
</feature>
<comment type="similarity">
    <text evidence="3">Belongs to the MLO family.</text>
</comment>
<evidence type="ECO:0000256" key="7">
    <source>
        <dbReference type="ARBA" id="ARBA00022821"/>
    </source>
</evidence>
<dbReference type="InterPro" id="IPR004326">
    <property type="entry name" value="Mlo"/>
</dbReference>
<protein>
    <recommendedName>
        <fullName evidence="17">Endoglucanase</fullName>
        <ecNumber evidence="17">3.2.1.4</ecNumber>
    </recommendedName>
</protein>
<dbReference type="Gene3D" id="1.50.10.10">
    <property type="match status" value="1"/>
</dbReference>
<feature type="transmembrane region" description="Helical" evidence="19">
    <location>
        <begin position="73"/>
        <end position="95"/>
    </location>
</feature>
<evidence type="ECO:0000256" key="13">
    <source>
        <dbReference type="ARBA" id="ARBA00023295"/>
    </source>
</evidence>
<dbReference type="FunFam" id="1.50.10.10:FF:000020">
    <property type="entry name" value="Endoglucanase"/>
    <property type="match status" value="1"/>
</dbReference>
<feature type="active site" evidence="15">
    <location>
        <position position="514"/>
    </location>
</feature>
<proteinExistence type="inferred from homology"/>
<keyword evidence="12 15" id="KW-0119">Carbohydrate metabolism</keyword>
<dbReference type="GO" id="GO:0006952">
    <property type="term" value="P:defense response"/>
    <property type="evidence" value="ECO:0007669"/>
    <property type="project" value="UniProtKB-KW"/>
</dbReference>
<evidence type="ECO:0000256" key="3">
    <source>
        <dbReference type="ARBA" id="ARBA00006574"/>
    </source>
</evidence>
<keyword evidence="21" id="KW-1185">Reference proteome</keyword>
<keyword evidence="9 17" id="KW-0136">Cellulose degradation</keyword>
<dbReference type="GO" id="GO:0030245">
    <property type="term" value="P:cellulose catabolic process"/>
    <property type="evidence" value="ECO:0007669"/>
    <property type="project" value="UniProtKB-KW"/>
</dbReference>
<evidence type="ECO:0000256" key="8">
    <source>
        <dbReference type="ARBA" id="ARBA00022989"/>
    </source>
</evidence>
<evidence type="ECO:0000256" key="17">
    <source>
        <dbReference type="RuleBase" id="RU361166"/>
    </source>
</evidence>
<gene>
    <name evidence="22" type="primary">LOC105127212</name>
</gene>
<evidence type="ECO:0000259" key="20">
    <source>
        <dbReference type="Pfam" id="PF00759"/>
    </source>
</evidence>
<keyword evidence="14 15" id="KW-0624">Polysaccharide degradation</keyword>
<dbReference type="InterPro" id="IPR001701">
    <property type="entry name" value="Glyco_hydro_9"/>
</dbReference>
<evidence type="ECO:0000313" key="21">
    <source>
        <dbReference type="Proteomes" id="UP000694918"/>
    </source>
</evidence>
<dbReference type="InterPro" id="IPR008928">
    <property type="entry name" value="6-hairpin_glycosidase_sf"/>
</dbReference>
<feature type="active site" evidence="16">
    <location>
        <position position="571"/>
    </location>
</feature>
<evidence type="ECO:0000256" key="15">
    <source>
        <dbReference type="PROSITE-ProRule" id="PRU10059"/>
    </source>
</evidence>
<evidence type="ECO:0000256" key="14">
    <source>
        <dbReference type="ARBA" id="ARBA00023326"/>
    </source>
</evidence>
<organism evidence="21 22">
    <name type="scientific">Populus euphratica</name>
    <name type="common">Euphrates poplar</name>
    <dbReference type="NCBI Taxonomy" id="75702"/>
    <lineage>
        <taxon>Eukaryota</taxon>
        <taxon>Viridiplantae</taxon>
        <taxon>Streptophyta</taxon>
        <taxon>Embryophyta</taxon>
        <taxon>Tracheophyta</taxon>
        <taxon>Spermatophyta</taxon>
        <taxon>Magnoliopsida</taxon>
        <taxon>eudicotyledons</taxon>
        <taxon>Gunneridae</taxon>
        <taxon>Pentapetalae</taxon>
        <taxon>rosids</taxon>
        <taxon>fabids</taxon>
        <taxon>Malpighiales</taxon>
        <taxon>Salicaceae</taxon>
        <taxon>Saliceae</taxon>
        <taxon>Populus</taxon>
    </lineage>
</organism>
<accession>A0AAJ6UCJ5</accession>
<evidence type="ECO:0000256" key="10">
    <source>
        <dbReference type="ARBA" id="ARBA00023136"/>
    </source>
</evidence>
<feature type="transmembrane region" description="Helical" evidence="19">
    <location>
        <begin position="876"/>
        <end position="895"/>
    </location>
</feature>
<dbReference type="Pfam" id="PF00759">
    <property type="entry name" value="Glyco_hydro_9"/>
    <property type="match status" value="1"/>
</dbReference>
<feature type="transmembrane region" description="Helical" evidence="19">
    <location>
        <begin position="665"/>
        <end position="682"/>
    </location>
</feature>
<name>A0AAJ6UCJ5_POPEU</name>
<feature type="compositionally biased region" description="Basic and acidic residues" evidence="18">
    <location>
        <begin position="23"/>
        <end position="37"/>
    </location>
</feature>
<feature type="transmembrane region" description="Helical" evidence="19">
    <location>
        <begin position="956"/>
        <end position="979"/>
    </location>
</feature>
<evidence type="ECO:0000256" key="19">
    <source>
        <dbReference type="SAM" id="Phobius"/>
    </source>
</evidence>
<keyword evidence="7" id="KW-0611">Plant defense</keyword>
<dbReference type="EC" id="3.2.1.4" evidence="17"/>
<reference evidence="22" key="1">
    <citation type="submission" date="2025-08" db="UniProtKB">
        <authorList>
            <consortium name="RefSeq"/>
        </authorList>
    </citation>
    <scope>IDENTIFICATION</scope>
</reference>